<accession>A0A1E5E4G7</accession>
<proteinExistence type="predicted"/>
<dbReference type="RefSeq" id="WP_017024866.1">
    <property type="nucleotide sequence ID" value="NZ_AJYK02000027.1"/>
</dbReference>
<keyword evidence="2" id="KW-1185">Reference proteome</keyword>
<evidence type="ECO:0000313" key="2">
    <source>
        <dbReference type="Proteomes" id="UP000094070"/>
    </source>
</evidence>
<name>A0A1E5E4G7_9VIBR</name>
<organism evidence="1 2">
    <name type="scientific">Vibrio rumoiensis 1S-45</name>
    <dbReference type="NCBI Taxonomy" id="1188252"/>
    <lineage>
        <taxon>Bacteria</taxon>
        <taxon>Pseudomonadati</taxon>
        <taxon>Pseudomonadota</taxon>
        <taxon>Gammaproteobacteria</taxon>
        <taxon>Vibrionales</taxon>
        <taxon>Vibrionaceae</taxon>
        <taxon>Vibrio</taxon>
    </lineage>
</organism>
<comment type="caution">
    <text evidence="1">The sequence shown here is derived from an EMBL/GenBank/DDBJ whole genome shotgun (WGS) entry which is preliminary data.</text>
</comment>
<reference evidence="1 2" key="1">
    <citation type="journal article" date="2012" name="Science">
        <title>Ecological populations of bacteria act as socially cohesive units of antibiotic production and resistance.</title>
        <authorList>
            <person name="Cordero O.X."/>
            <person name="Wildschutte H."/>
            <person name="Kirkup B."/>
            <person name="Proehl S."/>
            <person name="Ngo L."/>
            <person name="Hussain F."/>
            <person name="Le Roux F."/>
            <person name="Mincer T."/>
            <person name="Polz M.F."/>
        </authorList>
    </citation>
    <scope>NUCLEOTIDE SEQUENCE [LARGE SCALE GENOMIC DNA]</scope>
    <source>
        <strain evidence="1 2">1S-45</strain>
    </source>
</reference>
<dbReference type="eggNOG" id="COG3550">
    <property type="taxonomic scope" value="Bacteria"/>
</dbReference>
<evidence type="ECO:0000313" key="1">
    <source>
        <dbReference type="EMBL" id="OEF27728.1"/>
    </source>
</evidence>
<dbReference type="STRING" id="1188252.A1QC_14690"/>
<dbReference type="EMBL" id="AJYK02000027">
    <property type="protein sequence ID" value="OEF27728.1"/>
    <property type="molecule type" value="Genomic_DNA"/>
</dbReference>
<sequence length="95" mass="10707">MSKLTEKVEGLYIQLHGLNVAVIAHYAGGKNILTFSPEYLAMPTSLRPVFTLRQLLDKDYLHKVQVRTEKIPPVLSNLLPGVAFAPALYKFRAFH</sequence>
<protein>
    <recommendedName>
        <fullName evidence="3">HipA N-terminal subdomain 1 domain-containing protein</fullName>
    </recommendedName>
</protein>
<dbReference type="Proteomes" id="UP000094070">
    <property type="component" value="Unassembled WGS sequence"/>
</dbReference>
<gene>
    <name evidence="1" type="ORF">A1QC_14690</name>
</gene>
<evidence type="ECO:0008006" key="3">
    <source>
        <dbReference type="Google" id="ProtNLM"/>
    </source>
</evidence>
<dbReference type="AlphaFoldDB" id="A0A1E5E4G7"/>